<proteinExistence type="predicted"/>
<dbReference type="PROSITE" id="PS51257">
    <property type="entry name" value="PROKAR_LIPOPROTEIN"/>
    <property type="match status" value="1"/>
</dbReference>
<keyword evidence="4" id="KW-1185">Reference proteome</keyword>
<evidence type="ECO:0000313" key="4">
    <source>
        <dbReference type="Proteomes" id="UP001589783"/>
    </source>
</evidence>
<name>A0ABV6HBN5_9ACTN</name>
<keyword evidence="1" id="KW-0732">Signal</keyword>
<dbReference type="EMBL" id="JBHLWV010000028">
    <property type="protein sequence ID" value="MFC0316299.1"/>
    <property type="molecule type" value="Genomic_DNA"/>
</dbReference>
<dbReference type="PANTHER" id="PTHR37981">
    <property type="entry name" value="LIPASE 2"/>
    <property type="match status" value="1"/>
</dbReference>
<feature type="chain" id="PRO_5047380651" evidence="1">
    <location>
        <begin position="20"/>
        <end position="284"/>
    </location>
</feature>
<dbReference type="RefSeq" id="WP_382365855.1">
    <property type="nucleotide sequence ID" value="NZ_JBHLWV010000028.1"/>
</dbReference>
<dbReference type="InterPro" id="IPR013830">
    <property type="entry name" value="SGNH_hydro"/>
</dbReference>
<dbReference type="Proteomes" id="UP001589783">
    <property type="component" value="Unassembled WGS sequence"/>
</dbReference>
<evidence type="ECO:0000259" key="2">
    <source>
        <dbReference type="Pfam" id="PF13472"/>
    </source>
</evidence>
<dbReference type="GO" id="GO:0016787">
    <property type="term" value="F:hydrolase activity"/>
    <property type="evidence" value="ECO:0007669"/>
    <property type="project" value="UniProtKB-KW"/>
</dbReference>
<protein>
    <submittedName>
        <fullName evidence="3">SGNH/GDSL hydrolase family protein</fullName>
        <ecNumber evidence="3">3.1.-.-</ecNumber>
    </submittedName>
</protein>
<evidence type="ECO:0000256" key="1">
    <source>
        <dbReference type="SAM" id="SignalP"/>
    </source>
</evidence>
<feature type="signal peptide" evidence="1">
    <location>
        <begin position="1"/>
        <end position="19"/>
    </location>
</feature>
<dbReference type="Gene3D" id="3.40.50.1110">
    <property type="entry name" value="SGNH hydrolase"/>
    <property type="match status" value="1"/>
</dbReference>
<dbReference type="PANTHER" id="PTHR37981:SF1">
    <property type="entry name" value="SGNH HYDROLASE-TYPE ESTERASE DOMAIN-CONTAINING PROTEIN"/>
    <property type="match status" value="1"/>
</dbReference>
<reference evidence="3 4" key="1">
    <citation type="submission" date="2024-09" db="EMBL/GenBank/DDBJ databases">
        <authorList>
            <person name="Sun Q."/>
            <person name="Mori K."/>
        </authorList>
    </citation>
    <scope>NUCLEOTIDE SEQUENCE [LARGE SCALE GENOMIC DNA]</scope>
    <source>
        <strain evidence="3 4">CCM 7957</strain>
    </source>
</reference>
<dbReference type="InterPro" id="IPR037460">
    <property type="entry name" value="SEST-like"/>
</dbReference>
<feature type="domain" description="SGNH hydrolase-type esterase" evidence="2">
    <location>
        <begin position="40"/>
        <end position="274"/>
    </location>
</feature>
<dbReference type="SUPFAM" id="SSF52266">
    <property type="entry name" value="SGNH hydrolase"/>
    <property type="match status" value="1"/>
</dbReference>
<gene>
    <name evidence="3" type="ORF">ACFFJD_15745</name>
</gene>
<evidence type="ECO:0000313" key="3">
    <source>
        <dbReference type="EMBL" id="MFC0316299.1"/>
    </source>
</evidence>
<sequence>MRRVFAGAVAVLLALTGCAGDVDQADPAGQTAPVTRQAHLGDSFAAGTGLRPLVADSSFLCQRADGNYGRLVSRGRGTELTDVSCAGATTEDLTAAQYEGVGPQLAALDADTDLVTLTLGGNDAGVFATAVGECTRLGRAEPAGAPCARAQGQTLLTALDTRTRPALTRGLRAIVERAPSARVLVVGYPWLLPPTDGCFAQVPIAAGDVPYLHRLQRRLNAVVAEAAAATGATYVDVAGPSAAHTACAADDQRWIAPLRSGPGSLHPTELGQRAMADAVLAALD</sequence>
<dbReference type="EC" id="3.1.-.-" evidence="3"/>
<comment type="caution">
    <text evidence="3">The sequence shown here is derived from an EMBL/GenBank/DDBJ whole genome shotgun (WGS) entry which is preliminary data.</text>
</comment>
<keyword evidence="3" id="KW-0378">Hydrolase</keyword>
<accession>A0ABV6HBN5</accession>
<dbReference type="InterPro" id="IPR036514">
    <property type="entry name" value="SGNH_hydro_sf"/>
</dbReference>
<dbReference type="CDD" id="cd01823">
    <property type="entry name" value="SEST_like"/>
    <property type="match status" value="1"/>
</dbReference>
<organism evidence="3 4">
    <name type="scientific">Gordonia phosphorivorans</name>
    <dbReference type="NCBI Taxonomy" id="1056982"/>
    <lineage>
        <taxon>Bacteria</taxon>
        <taxon>Bacillati</taxon>
        <taxon>Actinomycetota</taxon>
        <taxon>Actinomycetes</taxon>
        <taxon>Mycobacteriales</taxon>
        <taxon>Gordoniaceae</taxon>
        <taxon>Gordonia</taxon>
    </lineage>
</organism>
<dbReference type="Pfam" id="PF13472">
    <property type="entry name" value="Lipase_GDSL_2"/>
    <property type="match status" value="1"/>
</dbReference>